<dbReference type="SFLD" id="SFLDF00413">
    <property type="entry name" value="CDK5RAP1"/>
    <property type="match status" value="1"/>
</dbReference>
<evidence type="ECO:0000256" key="6">
    <source>
        <dbReference type="ARBA" id="ARBA00023004"/>
    </source>
</evidence>
<evidence type="ECO:0000259" key="12">
    <source>
        <dbReference type="PROSITE" id="PS51918"/>
    </source>
</evidence>
<sequence>MTKDGEPQTSAFHGKDGHDTFTEVSRVRPSSLSSETSSLRTKFSYENVETFKEKVLNGPSLSDFINKSDSSSVIETVVDHPPYITPQNNQSRKIYIETYGCQMNVNDTEIIYSIFKNAGFEIVNDIDKTDVIFIVTCAIREGAEQKIWNRLKHLKHLKIKRSKKREHKLKIGLLGCMAERLKHKVIEKENIVDIVAGPDSYKDLPNLLSLADEGQEAINVMLSADETYADIMPVRINEESKTAFISIMRGCDNMCTYCIVPFTRGIERSRPVSSIVDEVKYLSDLGVKEITLLGQNVNSYRDTTSEIQKDIVLSSGFNTVYKRKRGGFLFADLLDKVSDVNPEIRIRFTSPHPKDFPDDVLHVINEKHNICKLLHLPAQSGNSEILRKMRRGYTRETYLELIDHVRNIIPGVAFTSDFICGFCDETEEAHQETLSLIKEVKYEYAYIFPYSMRPKTPAHRHLEDNVPKEVKKRRVEEAFRVFRDCTLELHRKEIGNYHLIQVLGMSKRSELQWSGRNDWNTKVIYPQVPIPIAEGSNDWRLPNAGDYIVVQINDCTSQVLKGRAMYHTTLQEFYRKQSQKISQCI</sequence>
<evidence type="ECO:0000313" key="14">
    <source>
        <dbReference type="Proteomes" id="UP001054837"/>
    </source>
</evidence>
<feature type="region of interest" description="Disordered" evidence="10">
    <location>
        <begin position="1"/>
        <end position="35"/>
    </location>
</feature>
<dbReference type="GO" id="GO:0035597">
    <property type="term" value="F:tRNA-2-methylthio-N(6)-dimethylallyladenosine(37) synthase activity"/>
    <property type="evidence" value="ECO:0007669"/>
    <property type="project" value="TreeGrafter"/>
</dbReference>
<dbReference type="InterPro" id="IPR006463">
    <property type="entry name" value="MiaB_methiolase"/>
</dbReference>
<dbReference type="PROSITE" id="PS01278">
    <property type="entry name" value="MTTASE_RADICAL"/>
    <property type="match status" value="1"/>
</dbReference>
<feature type="domain" description="MTTase N-terminal" evidence="11">
    <location>
        <begin position="92"/>
        <end position="213"/>
    </location>
</feature>
<dbReference type="SFLD" id="SFLDF00273">
    <property type="entry name" value="(dimethylallyl)adenosine_tRNA"/>
    <property type="match status" value="1"/>
</dbReference>
<dbReference type="EMBL" id="BPLQ01003001">
    <property type="protein sequence ID" value="GIX96983.1"/>
    <property type="molecule type" value="Genomic_DNA"/>
</dbReference>
<dbReference type="Proteomes" id="UP001054837">
    <property type="component" value="Unassembled WGS sequence"/>
</dbReference>
<dbReference type="GO" id="GO:0060255">
    <property type="term" value="P:regulation of macromolecule metabolic process"/>
    <property type="evidence" value="ECO:0007669"/>
    <property type="project" value="UniProtKB-ARBA"/>
</dbReference>
<dbReference type="NCBIfam" id="TIGR01574">
    <property type="entry name" value="miaB-methiolase"/>
    <property type="match status" value="1"/>
</dbReference>
<proteinExistence type="inferred from homology"/>
<evidence type="ECO:0000256" key="7">
    <source>
        <dbReference type="ARBA" id="ARBA00023014"/>
    </source>
</evidence>
<dbReference type="Gene3D" id="3.80.30.20">
    <property type="entry name" value="tm_1862 like domain"/>
    <property type="match status" value="1"/>
</dbReference>
<evidence type="ECO:0000256" key="10">
    <source>
        <dbReference type="SAM" id="MobiDB-lite"/>
    </source>
</evidence>
<evidence type="ECO:0000256" key="2">
    <source>
        <dbReference type="ARBA" id="ARBA00009815"/>
    </source>
</evidence>
<dbReference type="SMART" id="SM00729">
    <property type="entry name" value="Elp3"/>
    <property type="match status" value="1"/>
</dbReference>
<dbReference type="SFLD" id="SFLDG01082">
    <property type="entry name" value="B12-binding_domain_containing"/>
    <property type="match status" value="1"/>
</dbReference>
<dbReference type="InterPro" id="IPR006638">
    <property type="entry name" value="Elp3/MiaA/NifB-like_rSAM"/>
</dbReference>
<evidence type="ECO:0000256" key="5">
    <source>
        <dbReference type="ARBA" id="ARBA00022723"/>
    </source>
</evidence>
<dbReference type="InterPro" id="IPR007197">
    <property type="entry name" value="rSAM"/>
</dbReference>
<dbReference type="GO" id="GO:0051539">
    <property type="term" value="F:4 iron, 4 sulfur cluster binding"/>
    <property type="evidence" value="ECO:0007669"/>
    <property type="project" value="UniProtKB-KW"/>
</dbReference>
<dbReference type="Gene3D" id="3.40.50.12160">
    <property type="entry name" value="Methylthiotransferase, N-terminal domain"/>
    <property type="match status" value="1"/>
</dbReference>
<dbReference type="PANTHER" id="PTHR43020">
    <property type="entry name" value="CDK5 REGULATORY SUBUNIT-ASSOCIATED PROTEIN 1"/>
    <property type="match status" value="1"/>
</dbReference>
<organism evidence="13 14">
    <name type="scientific">Caerostris darwini</name>
    <dbReference type="NCBI Taxonomy" id="1538125"/>
    <lineage>
        <taxon>Eukaryota</taxon>
        <taxon>Metazoa</taxon>
        <taxon>Ecdysozoa</taxon>
        <taxon>Arthropoda</taxon>
        <taxon>Chelicerata</taxon>
        <taxon>Arachnida</taxon>
        <taxon>Araneae</taxon>
        <taxon>Araneomorphae</taxon>
        <taxon>Entelegynae</taxon>
        <taxon>Araneoidea</taxon>
        <taxon>Araneidae</taxon>
        <taxon>Caerostris</taxon>
    </lineage>
</organism>
<dbReference type="FunFam" id="3.40.50.12160:FF:000003">
    <property type="entry name" value="CDK5 regulatory subunit-associated protein 1"/>
    <property type="match status" value="1"/>
</dbReference>
<dbReference type="PROSITE" id="PS51918">
    <property type="entry name" value="RADICAL_SAM"/>
    <property type="match status" value="1"/>
</dbReference>
<accession>A0AAV4PL00</accession>
<dbReference type="GO" id="GO:0080090">
    <property type="term" value="P:regulation of primary metabolic process"/>
    <property type="evidence" value="ECO:0007669"/>
    <property type="project" value="UniProtKB-ARBA"/>
</dbReference>
<comment type="caution">
    <text evidence="13">The sequence shown here is derived from an EMBL/GenBank/DDBJ whole genome shotgun (WGS) entry which is preliminary data.</text>
</comment>
<gene>
    <name evidence="13" type="primary">CG6345</name>
    <name evidence="13" type="ORF">CDAR_92961</name>
</gene>
<dbReference type="NCBIfam" id="TIGR00089">
    <property type="entry name" value="MiaB/RimO family radical SAM methylthiotransferase"/>
    <property type="match status" value="1"/>
</dbReference>
<dbReference type="SFLD" id="SFLDG01061">
    <property type="entry name" value="methylthiotransferase"/>
    <property type="match status" value="1"/>
</dbReference>
<keyword evidence="7" id="KW-0411">Iron-sulfur</keyword>
<dbReference type="Pfam" id="PF00919">
    <property type="entry name" value="UPF0004"/>
    <property type="match status" value="1"/>
</dbReference>
<evidence type="ECO:0000256" key="1">
    <source>
        <dbReference type="ARBA" id="ARBA00001966"/>
    </source>
</evidence>
<name>A0AAV4PL00_9ARAC</name>
<dbReference type="FunFam" id="3.80.30.20:FF:000003">
    <property type="entry name" value="CDK5 regulatory subunit-associated protein 1"/>
    <property type="match status" value="1"/>
</dbReference>
<dbReference type="PANTHER" id="PTHR43020:SF2">
    <property type="entry name" value="MITOCHONDRIAL TRNA METHYLTHIOTRANSFERASE CDK5RAP1"/>
    <property type="match status" value="1"/>
</dbReference>
<dbReference type="InterPro" id="IPR058240">
    <property type="entry name" value="rSAM_sf"/>
</dbReference>
<keyword evidence="6" id="KW-0408">Iron</keyword>
<reference evidence="13 14" key="1">
    <citation type="submission" date="2021-06" db="EMBL/GenBank/DDBJ databases">
        <title>Caerostris darwini draft genome.</title>
        <authorList>
            <person name="Kono N."/>
            <person name="Arakawa K."/>
        </authorList>
    </citation>
    <scope>NUCLEOTIDE SEQUENCE [LARGE SCALE GENOMIC DNA]</scope>
</reference>
<dbReference type="InterPro" id="IPR013848">
    <property type="entry name" value="Methylthiotransferase_N"/>
</dbReference>
<evidence type="ECO:0000256" key="8">
    <source>
        <dbReference type="ARBA" id="ARBA00053923"/>
    </source>
</evidence>
<dbReference type="AlphaFoldDB" id="A0AAV4PL00"/>
<feature type="compositionally biased region" description="Low complexity" evidence="10">
    <location>
        <begin position="23"/>
        <end position="35"/>
    </location>
</feature>
<feature type="domain" description="Radical SAM core" evidence="12">
    <location>
        <begin position="237"/>
        <end position="488"/>
    </location>
</feature>
<dbReference type="InterPro" id="IPR038135">
    <property type="entry name" value="Methylthiotransferase_N_sf"/>
</dbReference>
<comment type="similarity">
    <text evidence="2">Belongs to the methylthiotransferase family. MiaB subfamily.</text>
</comment>
<dbReference type="GO" id="GO:0005829">
    <property type="term" value="C:cytosol"/>
    <property type="evidence" value="ECO:0007669"/>
    <property type="project" value="TreeGrafter"/>
</dbReference>
<evidence type="ECO:0000259" key="11">
    <source>
        <dbReference type="PROSITE" id="PS51449"/>
    </source>
</evidence>
<dbReference type="SFLD" id="SFLDS00029">
    <property type="entry name" value="Radical_SAM"/>
    <property type="match status" value="1"/>
</dbReference>
<dbReference type="InterPro" id="IPR005839">
    <property type="entry name" value="Methylthiotransferase"/>
</dbReference>
<dbReference type="SUPFAM" id="SSF102114">
    <property type="entry name" value="Radical SAM enzymes"/>
    <property type="match status" value="1"/>
</dbReference>
<dbReference type="InterPro" id="IPR020612">
    <property type="entry name" value="Methylthiotransferase_CS"/>
</dbReference>
<comment type="cofactor">
    <cofactor evidence="1">
        <name>[4Fe-4S] cluster</name>
        <dbReference type="ChEBI" id="CHEBI:49883"/>
    </cofactor>
</comment>
<comment type="function">
    <text evidence="8">Potential regulator of CDK5 activity.</text>
</comment>
<dbReference type="Pfam" id="PF04055">
    <property type="entry name" value="Radical_SAM"/>
    <property type="match status" value="1"/>
</dbReference>
<evidence type="ECO:0000256" key="9">
    <source>
        <dbReference type="ARBA" id="ARBA00074452"/>
    </source>
</evidence>
<keyword evidence="14" id="KW-1185">Reference proteome</keyword>
<keyword evidence="3" id="KW-0004">4Fe-4S</keyword>
<evidence type="ECO:0000256" key="3">
    <source>
        <dbReference type="ARBA" id="ARBA00022485"/>
    </source>
</evidence>
<evidence type="ECO:0000313" key="13">
    <source>
        <dbReference type="EMBL" id="GIX96983.1"/>
    </source>
</evidence>
<keyword evidence="4" id="KW-0949">S-adenosyl-L-methionine</keyword>
<dbReference type="InterPro" id="IPR023404">
    <property type="entry name" value="rSAM_horseshoe"/>
</dbReference>
<evidence type="ECO:0000256" key="4">
    <source>
        <dbReference type="ARBA" id="ARBA00022691"/>
    </source>
</evidence>
<dbReference type="GO" id="GO:0005739">
    <property type="term" value="C:mitochondrion"/>
    <property type="evidence" value="ECO:0007669"/>
    <property type="project" value="TreeGrafter"/>
</dbReference>
<protein>
    <recommendedName>
        <fullName evidence="9">CDK5RAP1-like protein</fullName>
    </recommendedName>
</protein>
<keyword evidence="5" id="KW-0479">Metal-binding</keyword>
<dbReference type="GO" id="GO:0046872">
    <property type="term" value="F:metal ion binding"/>
    <property type="evidence" value="ECO:0007669"/>
    <property type="project" value="UniProtKB-KW"/>
</dbReference>
<dbReference type="PROSITE" id="PS51449">
    <property type="entry name" value="MTTASE_N"/>
    <property type="match status" value="1"/>
</dbReference>